<dbReference type="SUPFAM" id="SSF56935">
    <property type="entry name" value="Porins"/>
    <property type="match status" value="1"/>
</dbReference>
<keyword evidence="3" id="KW-1185">Reference proteome</keyword>
<sequence length="991" mass="113488">MKLNFMASFLPKDTKRIRPCCYNRVAAFLRGLLFLFFSVDTIASYAQNEKIVGSVYDPVREIGVDDAEIQILNTDSVVVVSGSSSIQRVWDENGVHEFKKEPAVFSISGVPEGEYILKIVGKEYQTLFQPITVKYVGRDKICDVGEFWLDRDNVQLPVAVVHGTRLLVVNKGDTLVYNVSALQTMDGDMLGELVKKLPDTEIRDGKIYVRGKFVEKLLIGGKDFFNGDIAQALRGLPAYTVNKIKIYDRAGDATELTGKDMGDQQYVMDVFLKKQYNGRWNGMLDAKAGTHKRFDLLGRILRFDDRQAVVLIGESNNLDEVTEGSDPKWTGRYFSNSGNNFIQSLYSGYKFEPNRDLSLGIVGFVRRYHNYGYTYSASEAFLDGSNLFGRSDNNVSSARTNLSLNMNMRYRPFKRLLLNAQYNLDYLRQHAKSFSRELNTLDNPDFYYAKSPLDSVFAISPANSALWGWIQSRIRQEDFALSNRIKHIAAFSAKQAIGSNLLNVDLNIQLSRMQQERFNLYDLDRLNDLSEHRHQFYDDASHDANVSATADYTFVYVDKESAYGRITPYYLYSYTYSHTDNPLYRLDWIEDRESYPLSWLPSETQVLMSCLDVSNSFDSKQHSHKHEVGLRFMQDIRFMGSKWVRLNVSIPVEHRNAHMNYVRGGSQFDVKRTALFFNPNVTLRFSLDSNDREARKRNVQIAYIMRNSFPDLLYLIGITDASNPLNILTGNPNLRNTTHHQLRLTAKLLSDKVTWNVYGSFNGIRDAIAFQQVYTRSTGVLHRTPVNINGNWNADINSSLYLPVTNSQTIQFHKSIGCSYQRSVDLNDWDTTAQISTEKNDVKTFTPRITIGIGCRPSSKFYIDFSATGIWQHISGSSPGFTTQNVYTTHYSVSASATLPWDVKLKTEFDLSSRYGYSDRSMNKTICMWNMNIEKELNSSITFSLKAYDILQQYRGITSEINAQGRTETYRESLPSHYLFGLIWRFNKKHK</sequence>
<accession>A0A5P8E8M6</accession>
<evidence type="ECO:0000313" key="3">
    <source>
        <dbReference type="Proteomes" id="UP000249375"/>
    </source>
</evidence>
<dbReference type="Proteomes" id="UP000249375">
    <property type="component" value="Chromosome"/>
</dbReference>
<dbReference type="Pfam" id="PF14905">
    <property type="entry name" value="OMP_b-brl_3"/>
    <property type="match status" value="1"/>
</dbReference>
<proteinExistence type="predicted"/>
<name>A0A5P8E8M6_9BACT</name>
<protein>
    <recommendedName>
        <fullName evidence="1">Outer membrane protein beta-barrel domain-containing protein</fullName>
    </recommendedName>
</protein>
<dbReference type="EMBL" id="CP033459">
    <property type="protein sequence ID" value="QFQ13306.1"/>
    <property type="molecule type" value="Genomic_DNA"/>
</dbReference>
<feature type="domain" description="Outer membrane protein beta-barrel" evidence="1">
    <location>
        <begin position="653"/>
        <end position="817"/>
    </location>
</feature>
<dbReference type="KEGG" id="alq:C7Y71_009955"/>
<dbReference type="RefSeq" id="WP_111897537.1">
    <property type="nucleotide sequence ID" value="NZ_CP033459.1"/>
</dbReference>
<gene>
    <name evidence="2" type="ORF">C7Y71_009955</name>
</gene>
<organism evidence="2 3">
    <name type="scientific">Pseudoprevotella muciniphila</name>
    <dbReference type="NCBI Taxonomy" id="2133944"/>
    <lineage>
        <taxon>Bacteria</taxon>
        <taxon>Pseudomonadati</taxon>
        <taxon>Bacteroidota</taxon>
        <taxon>Bacteroidia</taxon>
        <taxon>Bacteroidales</taxon>
        <taxon>Prevotellaceae</taxon>
        <taxon>Pseudoprevotella</taxon>
    </lineage>
</organism>
<evidence type="ECO:0000259" key="1">
    <source>
        <dbReference type="Pfam" id="PF14905"/>
    </source>
</evidence>
<reference evidence="2 3" key="1">
    <citation type="submission" date="2018-11" db="EMBL/GenBank/DDBJ databases">
        <authorList>
            <person name="Na S.W."/>
            <person name="Baik M."/>
        </authorList>
    </citation>
    <scope>NUCLEOTIDE SEQUENCE [LARGE SCALE GENOMIC DNA]</scope>
    <source>
        <strain evidence="2 3">E39</strain>
    </source>
</reference>
<dbReference type="InterPro" id="IPR041700">
    <property type="entry name" value="OMP_b-brl_3"/>
</dbReference>
<dbReference type="OrthoDB" id="1682379at2"/>
<dbReference type="AlphaFoldDB" id="A0A5P8E8M6"/>
<evidence type="ECO:0000313" key="2">
    <source>
        <dbReference type="EMBL" id="QFQ13306.1"/>
    </source>
</evidence>